<keyword evidence="1" id="KW-0378">Hydrolase</keyword>
<dbReference type="VEuPathDB" id="FungiDB:PV06_05345"/>
<protein>
    <recommendedName>
        <fullName evidence="2">Alpha/beta hydrolase fold-3 domain-containing protein</fullName>
    </recommendedName>
</protein>
<dbReference type="GO" id="GO:0016787">
    <property type="term" value="F:hydrolase activity"/>
    <property type="evidence" value="ECO:0007669"/>
    <property type="project" value="UniProtKB-KW"/>
</dbReference>
<dbReference type="STRING" id="215243.A0A0D2E8V8"/>
<proteinExistence type="predicted"/>
<feature type="domain" description="Alpha/beta hydrolase fold-3" evidence="2">
    <location>
        <begin position="96"/>
        <end position="312"/>
    </location>
</feature>
<gene>
    <name evidence="3" type="ORF">PV06_05345</name>
</gene>
<evidence type="ECO:0000313" key="3">
    <source>
        <dbReference type="EMBL" id="KIW44329.1"/>
    </source>
</evidence>
<dbReference type="RefSeq" id="XP_016264545.1">
    <property type="nucleotide sequence ID" value="XM_016406339.1"/>
</dbReference>
<evidence type="ECO:0000256" key="1">
    <source>
        <dbReference type="ARBA" id="ARBA00022801"/>
    </source>
</evidence>
<organism evidence="3 4">
    <name type="scientific">Exophiala oligosperma</name>
    <dbReference type="NCBI Taxonomy" id="215243"/>
    <lineage>
        <taxon>Eukaryota</taxon>
        <taxon>Fungi</taxon>
        <taxon>Dikarya</taxon>
        <taxon>Ascomycota</taxon>
        <taxon>Pezizomycotina</taxon>
        <taxon>Eurotiomycetes</taxon>
        <taxon>Chaetothyriomycetidae</taxon>
        <taxon>Chaetothyriales</taxon>
        <taxon>Herpotrichiellaceae</taxon>
        <taxon>Exophiala</taxon>
    </lineage>
</organism>
<dbReference type="Pfam" id="PF07859">
    <property type="entry name" value="Abhydrolase_3"/>
    <property type="match status" value="1"/>
</dbReference>
<dbReference type="HOGENOM" id="CLU_012494_6_3_1"/>
<dbReference type="SUPFAM" id="SSF53474">
    <property type="entry name" value="alpha/beta-Hydrolases"/>
    <property type="match status" value="1"/>
</dbReference>
<evidence type="ECO:0000259" key="2">
    <source>
        <dbReference type="Pfam" id="PF07859"/>
    </source>
</evidence>
<dbReference type="Gene3D" id="3.40.50.1820">
    <property type="entry name" value="alpha/beta hydrolase"/>
    <property type="match status" value="1"/>
</dbReference>
<dbReference type="AlphaFoldDB" id="A0A0D2E8V8"/>
<dbReference type="Proteomes" id="UP000053342">
    <property type="component" value="Unassembled WGS sequence"/>
</dbReference>
<evidence type="ECO:0000313" key="4">
    <source>
        <dbReference type="Proteomes" id="UP000053342"/>
    </source>
</evidence>
<dbReference type="InterPro" id="IPR050300">
    <property type="entry name" value="GDXG_lipolytic_enzyme"/>
</dbReference>
<dbReference type="OrthoDB" id="408631at2759"/>
<dbReference type="EMBL" id="KN847335">
    <property type="protein sequence ID" value="KIW44329.1"/>
    <property type="molecule type" value="Genomic_DNA"/>
</dbReference>
<sequence length="379" mass="42004">MTDSTQGYDGNKLDEPNTEFEEFIKRNPPPNIDWSNGPLCKLIGQAMVEEAARSHSIPPVGVKQVETTFRADDGTHLRTKIYQPADLLSDQGRPLIVLIHGGGFCIGVPENEEITARNVVQTHGAIAISIDYRHAPEYKFPYAVEDAWAGLRWAAKNAASYGADPTKGFIVGGSSAGGNLTAVLAHLARDKGLRPPLTGQYLAIPSVGTEEEIPAKYQDRLKSYTKYADSPGLSVAAINSVLKMYQPDLKDGARFCIVNHPKGHAYLPPAYFQIAGADTLRDQGLVYETVLREEYGVPTKLDTYPGLPHGFWSAFPTLSASKAFRRDQVRGFGWLLNSEPRVERLQSLEYDRVVSIQWTTKLWILWVVLKDKLTSLWAF</sequence>
<keyword evidence="4" id="KW-1185">Reference proteome</keyword>
<dbReference type="InterPro" id="IPR029058">
    <property type="entry name" value="AB_hydrolase_fold"/>
</dbReference>
<reference evidence="3 4" key="1">
    <citation type="submission" date="2015-01" db="EMBL/GenBank/DDBJ databases">
        <title>The Genome Sequence of Exophiala oligosperma CBS72588.</title>
        <authorList>
            <consortium name="The Broad Institute Genomics Platform"/>
            <person name="Cuomo C."/>
            <person name="de Hoog S."/>
            <person name="Gorbushina A."/>
            <person name="Stielow B."/>
            <person name="Teixiera M."/>
            <person name="Abouelleil A."/>
            <person name="Chapman S.B."/>
            <person name="Priest M."/>
            <person name="Young S.K."/>
            <person name="Wortman J."/>
            <person name="Nusbaum C."/>
            <person name="Birren B."/>
        </authorList>
    </citation>
    <scope>NUCLEOTIDE SEQUENCE [LARGE SCALE GENOMIC DNA]</scope>
    <source>
        <strain evidence="3 4">CBS 72588</strain>
    </source>
</reference>
<dbReference type="GeneID" id="27357419"/>
<dbReference type="InterPro" id="IPR013094">
    <property type="entry name" value="AB_hydrolase_3"/>
</dbReference>
<accession>A0A0D2E8V8</accession>
<name>A0A0D2E8V8_9EURO</name>
<dbReference type="PANTHER" id="PTHR48081">
    <property type="entry name" value="AB HYDROLASE SUPERFAMILY PROTEIN C4A8.06C"/>
    <property type="match status" value="1"/>
</dbReference>